<feature type="domain" description="UspA" evidence="2">
    <location>
        <begin position="3"/>
        <end position="135"/>
    </location>
</feature>
<dbReference type="Gene3D" id="3.40.50.620">
    <property type="entry name" value="HUPs"/>
    <property type="match status" value="1"/>
</dbReference>
<organism evidence="3 4">
    <name type="scientific">Mesohalobacter halotolerans</name>
    <dbReference type="NCBI Taxonomy" id="1883405"/>
    <lineage>
        <taxon>Bacteria</taxon>
        <taxon>Pseudomonadati</taxon>
        <taxon>Bacteroidota</taxon>
        <taxon>Flavobacteriia</taxon>
        <taxon>Flavobacteriales</taxon>
        <taxon>Flavobacteriaceae</taxon>
        <taxon>Mesohalobacter</taxon>
    </lineage>
</organism>
<dbReference type="PRINTS" id="PR01438">
    <property type="entry name" value="UNVRSLSTRESS"/>
</dbReference>
<dbReference type="SUPFAM" id="SSF52402">
    <property type="entry name" value="Adenine nucleotide alpha hydrolases-like"/>
    <property type="match status" value="1"/>
</dbReference>
<gene>
    <name evidence="3" type="ORF">FCN74_07740</name>
</gene>
<dbReference type="EMBL" id="SWMU01000003">
    <property type="protein sequence ID" value="TKS55915.1"/>
    <property type="molecule type" value="Genomic_DNA"/>
</dbReference>
<evidence type="ECO:0000313" key="4">
    <source>
        <dbReference type="Proteomes" id="UP000306552"/>
    </source>
</evidence>
<keyword evidence="4" id="KW-1185">Reference proteome</keyword>
<comment type="caution">
    <text evidence="3">The sequence shown here is derived from an EMBL/GenBank/DDBJ whole genome shotgun (WGS) entry which is preliminary data.</text>
</comment>
<dbReference type="CDD" id="cd00293">
    <property type="entry name" value="USP-like"/>
    <property type="match status" value="1"/>
</dbReference>
<dbReference type="InterPro" id="IPR014729">
    <property type="entry name" value="Rossmann-like_a/b/a_fold"/>
</dbReference>
<comment type="similarity">
    <text evidence="1">Belongs to the universal stress protein A family.</text>
</comment>
<sequence length="264" mass="30377">MEFMQVLLLTDFSENAKIMQDYALNFFGKEDVHFILFHAMKPCKGSACEGVCSSQRHKALTSNTEKLQQRLKPNQTLTKVFIKNNLVDAVRNYIEKNSIDMIIMGGKGITSDKNRQFGKNTYDIVTKIKCPILVIFENSVIKIPGRIVFPLDYSTSFQHKYFKTISKLNFWKTINLSILEVPNRMLNNLMFQKTNKHKISKTFKEINYQFKPIENKGENGICDGCLDADMIMFMAKNLSISNQIFSQLNAKKLNQQTPLLVLHA</sequence>
<dbReference type="Proteomes" id="UP000306552">
    <property type="component" value="Unassembled WGS sequence"/>
</dbReference>
<name>A0A4V6ALB3_9FLAO</name>
<dbReference type="Pfam" id="PF00582">
    <property type="entry name" value="Usp"/>
    <property type="match status" value="1"/>
</dbReference>
<dbReference type="OrthoDB" id="9788959at2"/>
<reference evidence="3 4" key="1">
    <citation type="submission" date="2019-04" db="EMBL/GenBank/DDBJ databases">
        <title>Psychroflexus halotolerans sp. nov., isolated from a marine solar saltern.</title>
        <authorList>
            <person name="Feng X."/>
        </authorList>
    </citation>
    <scope>NUCLEOTIDE SEQUENCE [LARGE SCALE GENOMIC DNA]</scope>
    <source>
        <strain evidence="3 4">WDS2C27</strain>
    </source>
</reference>
<evidence type="ECO:0000313" key="3">
    <source>
        <dbReference type="EMBL" id="TKS55915.1"/>
    </source>
</evidence>
<proteinExistence type="inferred from homology"/>
<evidence type="ECO:0000256" key="1">
    <source>
        <dbReference type="ARBA" id="ARBA00008791"/>
    </source>
</evidence>
<protein>
    <submittedName>
        <fullName evidence="3">Universal stress protein</fullName>
    </submittedName>
</protein>
<dbReference type="InterPro" id="IPR006016">
    <property type="entry name" value="UspA"/>
</dbReference>
<evidence type="ECO:0000259" key="2">
    <source>
        <dbReference type="Pfam" id="PF00582"/>
    </source>
</evidence>
<accession>A0A4V6ALB3</accession>
<dbReference type="AlphaFoldDB" id="A0A4V6ALB3"/>
<dbReference type="InterPro" id="IPR006015">
    <property type="entry name" value="Universal_stress_UspA"/>
</dbReference>